<keyword evidence="6" id="KW-1015">Disulfide bond</keyword>
<evidence type="ECO:0000256" key="3">
    <source>
        <dbReference type="ARBA" id="ARBA00022692"/>
    </source>
</evidence>
<reference evidence="10" key="2">
    <citation type="submission" date="2025-08" db="UniProtKB">
        <authorList>
            <consortium name="Ensembl"/>
        </authorList>
    </citation>
    <scope>IDENTIFICATION</scope>
</reference>
<evidence type="ECO:0000256" key="4">
    <source>
        <dbReference type="ARBA" id="ARBA00023037"/>
    </source>
</evidence>
<evidence type="ECO:0000256" key="1">
    <source>
        <dbReference type="ARBA" id="ARBA00004479"/>
    </source>
</evidence>
<dbReference type="SUPFAM" id="SSF53300">
    <property type="entry name" value="vWA-like"/>
    <property type="match status" value="1"/>
</dbReference>
<protein>
    <recommendedName>
        <fullName evidence="8">Integrin beta</fullName>
    </recommendedName>
</protein>
<dbReference type="GO" id="GO:0030593">
    <property type="term" value="P:neutrophil chemotaxis"/>
    <property type="evidence" value="ECO:0007669"/>
    <property type="project" value="TreeGrafter"/>
</dbReference>
<dbReference type="GO" id="GO:0007229">
    <property type="term" value="P:integrin-mediated signaling pathway"/>
    <property type="evidence" value="ECO:0007669"/>
    <property type="project" value="UniProtKB-KW"/>
</dbReference>
<dbReference type="InterPro" id="IPR015812">
    <property type="entry name" value="Integrin_bsu"/>
</dbReference>
<keyword evidence="8" id="KW-0130">Cell adhesion</keyword>
<dbReference type="GO" id="GO:0001540">
    <property type="term" value="F:amyloid-beta binding"/>
    <property type="evidence" value="ECO:0007669"/>
    <property type="project" value="TreeGrafter"/>
</dbReference>
<sequence length="296" mass="31678">MLNDLFHVKKLGGNLVQALKGITESGHIGLGSLINTHPEKMQDPCPDQEKACQPPLAFRHVVKLTDSNQFQTEVGKQLISGHRDAPQDGLHALMQVAACPEEIGWRNVTRLLVFATDNGLPFVGSGKLGTILTLNDSRCHLENTTYKRSNEFVSATSLVSWEGVDTAQGETPGPWGESRGCLWLCPGEPGGQGPYSHLAIIRGSLLRSKQQICAGTRGAPSGAVLGLSSPTWAGHPLSRPPSSDWTQALWTLAGATPLLWACEVAAAPRLQPGPPLPSPNSPWAWGPYPWGITLPS</sequence>
<dbReference type="PRINTS" id="PR01186">
    <property type="entry name" value="INTEGRINB"/>
</dbReference>
<keyword evidence="4 8" id="KW-0401">Integrin</keyword>
<dbReference type="GO" id="GO:0033627">
    <property type="term" value="P:cell adhesion mediated by integrin"/>
    <property type="evidence" value="ECO:0007669"/>
    <property type="project" value="TreeGrafter"/>
</dbReference>
<comment type="subcellular location">
    <subcellularLocation>
        <location evidence="8">Cell membrane</location>
        <topology evidence="8">Single-pass type I membrane protein</topology>
    </subcellularLocation>
    <subcellularLocation>
        <location evidence="1">Membrane</location>
        <topology evidence="1">Single-pass type I membrane protein</topology>
    </subcellularLocation>
</comment>
<dbReference type="Gene3D" id="3.40.50.410">
    <property type="entry name" value="von Willebrand factor, type A domain"/>
    <property type="match status" value="1"/>
</dbReference>
<dbReference type="GO" id="GO:0005925">
    <property type="term" value="C:focal adhesion"/>
    <property type="evidence" value="ECO:0007669"/>
    <property type="project" value="TreeGrafter"/>
</dbReference>
<dbReference type="Pfam" id="PF00362">
    <property type="entry name" value="Integrin_beta"/>
    <property type="match status" value="1"/>
</dbReference>
<dbReference type="InterPro" id="IPR036465">
    <property type="entry name" value="vWFA_dom_sf"/>
</dbReference>
<evidence type="ECO:0000256" key="6">
    <source>
        <dbReference type="ARBA" id="ARBA00023157"/>
    </source>
</evidence>
<dbReference type="GO" id="GO:0009986">
    <property type="term" value="C:cell surface"/>
    <property type="evidence" value="ECO:0007669"/>
    <property type="project" value="TreeGrafter"/>
</dbReference>
<evidence type="ECO:0000313" key="10">
    <source>
        <dbReference type="Ensembl" id="ENSEASP00005047605.1"/>
    </source>
</evidence>
<dbReference type="GO" id="GO:0007160">
    <property type="term" value="P:cell-matrix adhesion"/>
    <property type="evidence" value="ECO:0007669"/>
    <property type="project" value="TreeGrafter"/>
</dbReference>
<dbReference type="InterPro" id="IPR002369">
    <property type="entry name" value="Integrin_bsu_VWA"/>
</dbReference>
<comment type="similarity">
    <text evidence="2 8">Belongs to the integrin beta chain family.</text>
</comment>
<evidence type="ECO:0000256" key="5">
    <source>
        <dbReference type="ARBA" id="ARBA00023136"/>
    </source>
</evidence>
<evidence type="ECO:0000256" key="7">
    <source>
        <dbReference type="ARBA" id="ARBA00023180"/>
    </source>
</evidence>
<dbReference type="GO" id="GO:0007159">
    <property type="term" value="P:leukocyte cell-cell adhesion"/>
    <property type="evidence" value="ECO:0007669"/>
    <property type="project" value="TreeGrafter"/>
</dbReference>
<proteinExistence type="inferred from homology"/>
<keyword evidence="11" id="KW-1185">Reference proteome</keyword>
<evidence type="ECO:0000313" key="11">
    <source>
        <dbReference type="Proteomes" id="UP000694387"/>
    </source>
</evidence>
<dbReference type="PANTHER" id="PTHR10082">
    <property type="entry name" value="INTEGRIN BETA SUBUNIT"/>
    <property type="match status" value="1"/>
</dbReference>
<keyword evidence="3 8" id="KW-0812">Transmembrane</keyword>
<dbReference type="GO" id="GO:0019901">
    <property type="term" value="F:protein kinase binding"/>
    <property type="evidence" value="ECO:0007669"/>
    <property type="project" value="TreeGrafter"/>
</dbReference>
<dbReference type="Ensembl" id="ENSEAST00005058683.1">
    <property type="protein sequence ID" value="ENSEASP00005047605.1"/>
    <property type="gene ID" value="ENSEASG00005032799.1"/>
</dbReference>
<dbReference type="PANTHER" id="PTHR10082:SF15">
    <property type="entry name" value="INTEGRIN BETA-2"/>
    <property type="match status" value="1"/>
</dbReference>
<dbReference type="GO" id="GO:0008305">
    <property type="term" value="C:integrin complex"/>
    <property type="evidence" value="ECO:0007669"/>
    <property type="project" value="TreeGrafter"/>
</dbReference>
<evidence type="ECO:0000259" key="9">
    <source>
        <dbReference type="SMART" id="SM00187"/>
    </source>
</evidence>
<accession>A0A9L0JEF7</accession>
<feature type="domain" description="Integrin beta subunit VWA" evidence="9">
    <location>
        <begin position="1"/>
        <end position="213"/>
    </location>
</feature>
<dbReference type="Proteomes" id="UP000694387">
    <property type="component" value="Chromosome 18"/>
</dbReference>
<dbReference type="AlphaFoldDB" id="A0A9L0JEF7"/>
<evidence type="ECO:0000256" key="8">
    <source>
        <dbReference type="RuleBase" id="RU000633"/>
    </source>
</evidence>
<dbReference type="GeneTree" id="ENSGT01150000286983"/>
<evidence type="ECO:0000256" key="2">
    <source>
        <dbReference type="ARBA" id="ARBA00007449"/>
    </source>
</evidence>
<reference evidence="10 11" key="1">
    <citation type="journal article" date="2020" name="Nat. Commun.">
        <title>Donkey genomes provide new insights into domestication and selection for coat color.</title>
        <authorList>
            <person name="Wang"/>
            <person name="C."/>
            <person name="Li"/>
            <person name="H."/>
            <person name="Guo"/>
            <person name="Y."/>
            <person name="Huang"/>
            <person name="J."/>
            <person name="Sun"/>
            <person name="Y."/>
            <person name="Min"/>
            <person name="J."/>
            <person name="Wang"/>
            <person name="J."/>
            <person name="Fang"/>
            <person name="X."/>
            <person name="Zhao"/>
            <person name="Z."/>
            <person name="Wang"/>
            <person name="S."/>
            <person name="Zhang"/>
            <person name="Y."/>
            <person name="Liu"/>
            <person name="Q."/>
            <person name="Jiang"/>
            <person name="Q."/>
            <person name="Wang"/>
            <person name="X."/>
            <person name="Guo"/>
            <person name="Y."/>
            <person name="Yang"/>
            <person name="C."/>
            <person name="Wang"/>
            <person name="Y."/>
            <person name="Tian"/>
            <person name="F."/>
            <person name="Zhuang"/>
            <person name="G."/>
            <person name="Fan"/>
            <person name="Y."/>
            <person name="Gao"/>
            <person name="Q."/>
            <person name="Li"/>
            <person name="Y."/>
            <person name="Ju"/>
            <person name="Z."/>
            <person name="Li"/>
            <person name="J."/>
            <person name="Li"/>
            <person name="R."/>
            <person name="Hou"/>
            <person name="M."/>
            <person name="Yang"/>
            <person name="G."/>
            <person name="Liu"/>
            <person name="G."/>
            <person name="Liu"/>
            <person name="W."/>
            <person name="Guo"/>
            <person name="J."/>
            <person name="Pan"/>
            <person name="S."/>
            <person name="Fan"/>
            <person name="G."/>
            <person name="Zhang"/>
            <person name="W."/>
            <person name="Zhang"/>
            <person name="R."/>
            <person name="Yu"/>
            <person name="J."/>
            <person name="Zhang"/>
            <person name="X."/>
            <person name="Yin"/>
            <person name="Q."/>
            <person name="Ji"/>
            <person name="C."/>
            <person name="Jin"/>
            <person name="Y."/>
            <person name="Yue"/>
            <person name="G."/>
            <person name="Liu"/>
            <person name="M."/>
            <person name="Xu"/>
            <person name="J."/>
            <person name="Liu"/>
            <person name="S."/>
            <person name="Jordana"/>
            <person name="J."/>
            <person name="Noce"/>
            <person name="A."/>
            <person name="Amills"/>
            <person name="M."/>
            <person name="Wu"/>
            <person name="D.D."/>
            <person name="Li"/>
            <person name="S."/>
            <person name="Zhou"/>
            <person name="X. and Zhong"/>
            <person name="J."/>
        </authorList>
    </citation>
    <scope>NUCLEOTIDE SEQUENCE [LARGE SCALE GENOMIC DNA]</scope>
</reference>
<keyword evidence="5" id="KW-0472">Membrane</keyword>
<dbReference type="SMART" id="SM00187">
    <property type="entry name" value="INB"/>
    <property type="match status" value="1"/>
</dbReference>
<organism evidence="10 11">
    <name type="scientific">Equus asinus</name>
    <name type="common">Donkey</name>
    <name type="synonym">Equus africanus asinus</name>
    <dbReference type="NCBI Taxonomy" id="9793"/>
    <lineage>
        <taxon>Eukaryota</taxon>
        <taxon>Metazoa</taxon>
        <taxon>Chordata</taxon>
        <taxon>Craniata</taxon>
        <taxon>Vertebrata</taxon>
        <taxon>Euteleostomi</taxon>
        <taxon>Mammalia</taxon>
        <taxon>Eutheria</taxon>
        <taxon>Laurasiatheria</taxon>
        <taxon>Perissodactyla</taxon>
        <taxon>Equidae</taxon>
        <taxon>Equus</taxon>
    </lineage>
</organism>
<dbReference type="GO" id="GO:0005178">
    <property type="term" value="F:integrin binding"/>
    <property type="evidence" value="ECO:0007669"/>
    <property type="project" value="TreeGrafter"/>
</dbReference>
<name>A0A9L0JEF7_EQUAS</name>
<reference evidence="10" key="3">
    <citation type="submission" date="2025-09" db="UniProtKB">
        <authorList>
            <consortium name="Ensembl"/>
        </authorList>
    </citation>
    <scope>IDENTIFICATION</scope>
</reference>
<keyword evidence="7" id="KW-0325">Glycoprotein</keyword>